<dbReference type="Gene3D" id="3.40.630.30">
    <property type="match status" value="1"/>
</dbReference>
<dbReference type="AlphaFoldDB" id="A0A1I1A579"/>
<feature type="domain" description="N-acetyltransferase" evidence="1">
    <location>
        <begin position="139"/>
        <end position="283"/>
    </location>
</feature>
<dbReference type="Proteomes" id="UP000199113">
    <property type="component" value="Unassembled WGS sequence"/>
</dbReference>
<evidence type="ECO:0000313" key="5">
    <source>
        <dbReference type="Proteomes" id="UP000233565"/>
    </source>
</evidence>
<evidence type="ECO:0000313" key="4">
    <source>
        <dbReference type="Proteomes" id="UP000199113"/>
    </source>
</evidence>
<gene>
    <name evidence="2" type="ORF">CXG46_06830</name>
    <name evidence="3" type="ORF">SAMN05192575_107120</name>
</gene>
<sequence>MTPEQLDIEQALPRMQDLASRLWSRTARHHPGQLAWSAAYGEPEALDLGPVFVLDDAWAWLESPDWLEVCGVEPDAVRAAVAAALETVDGDVTASTLESEDVVLAALAETGFVEVEAPWFTHHHLDLADLPPVRLPEGYAVRAVRPGEHEERAAVHRAAWSATSKVTTGAYHRLMATPPYRPELDHVVTSESGEWVASCCVWWDEATGVALVEPVGGVAEHGGRGLAAAASVSALTAARGLGATEGLVCPRGDDDYPGPARLYRRIGFVPGARTRTYRRTTGR</sequence>
<dbReference type="OrthoDB" id="3771710at2"/>
<evidence type="ECO:0000259" key="1">
    <source>
        <dbReference type="PROSITE" id="PS51186"/>
    </source>
</evidence>
<evidence type="ECO:0000313" key="2">
    <source>
        <dbReference type="EMBL" id="PKH42184.1"/>
    </source>
</evidence>
<dbReference type="EMBL" id="FOKC01000007">
    <property type="protein sequence ID" value="SFB31650.1"/>
    <property type="molecule type" value="Genomic_DNA"/>
</dbReference>
<organism evidence="3 4">
    <name type="scientific">Nocardioides alpinus</name>
    <dbReference type="NCBI Taxonomy" id="748909"/>
    <lineage>
        <taxon>Bacteria</taxon>
        <taxon>Bacillati</taxon>
        <taxon>Actinomycetota</taxon>
        <taxon>Actinomycetes</taxon>
        <taxon>Propionibacteriales</taxon>
        <taxon>Nocardioidaceae</taxon>
        <taxon>Nocardioides</taxon>
    </lineage>
</organism>
<dbReference type="PROSITE" id="PS51186">
    <property type="entry name" value="GNAT"/>
    <property type="match status" value="1"/>
</dbReference>
<dbReference type="RefSeq" id="WP_091199697.1">
    <property type="nucleotide sequence ID" value="NZ_FOKC01000007.1"/>
</dbReference>
<dbReference type="EMBL" id="PJBV01000013">
    <property type="protein sequence ID" value="PKH42184.1"/>
    <property type="molecule type" value="Genomic_DNA"/>
</dbReference>
<reference evidence="3" key="1">
    <citation type="submission" date="2016-10" db="EMBL/GenBank/DDBJ databases">
        <authorList>
            <person name="de Groot N.N."/>
        </authorList>
    </citation>
    <scope>NUCLEOTIDE SEQUENCE [LARGE SCALE GENOMIC DNA]</scope>
    <source>
        <strain evidence="3">CGMCC 1.10697</strain>
    </source>
</reference>
<proteinExistence type="predicted"/>
<dbReference type="GO" id="GO:0016747">
    <property type="term" value="F:acyltransferase activity, transferring groups other than amino-acyl groups"/>
    <property type="evidence" value="ECO:0007669"/>
    <property type="project" value="InterPro"/>
</dbReference>
<protein>
    <submittedName>
        <fullName evidence="2">GCN5 family acetyltransferase</fullName>
    </submittedName>
</protein>
<accession>A0A1I1A579</accession>
<name>A0A1I1A579_9ACTN</name>
<evidence type="ECO:0000313" key="3">
    <source>
        <dbReference type="EMBL" id="SFB31650.1"/>
    </source>
</evidence>
<reference evidence="2 5" key="2">
    <citation type="submission" date="2017-12" db="EMBL/GenBank/DDBJ databases">
        <title>Pharmacopeia of the Arctic Ocean.</title>
        <authorList>
            <person name="Collins E."/>
            <person name="Ducluzeau A.-L."/>
        </authorList>
    </citation>
    <scope>NUCLEOTIDE SEQUENCE [LARGE SCALE GENOMIC DNA]</scope>
    <source>
        <strain evidence="2 5">DSM 23325</strain>
    </source>
</reference>
<dbReference type="Proteomes" id="UP000233565">
    <property type="component" value="Unassembled WGS sequence"/>
</dbReference>
<dbReference type="SUPFAM" id="SSF55729">
    <property type="entry name" value="Acyl-CoA N-acyltransferases (Nat)"/>
    <property type="match status" value="1"/>
</dbReference>
<keyword evidence="5" id="KW-1185">Reference proteome</keyword>
<dbReference type="STRING" id="748909.SAMN05192575_107120"/>
<dbReference type="InterPro" id="IPR000182">
    <property type="entry name" value="GNAT_dom"/>
</dbReference>
<dbReference type="InterPro" id="IPR016181">
    <property type="entry name" value="Acyl_CoA_acyltransferase"/>
</dbReference>